<dbReference type="EMBL" id="AMCI01000147">
    <property type="protein sequence ID" value="EJX10618.1"/>
    <property type="molecule type" value="Genomic_DNA"/>
</dbReference>
<comment type="caution">
    <text evidence="1">The sequence shown here is derived from an EMBL/GenBank/DDBJ whole genome shotgun (WGS) entry which is preliminary data.</text>
</comment>
<protein>
    <submittedName>
        <fullName evidence="1">Uncharacterized protein</fullName>
    </submittedName>
</protein>
<name>J9H3R5_9ZZZZ</name>
<proteinExistence type="predicted"/>
<sequence>MALYTRVLFLEYTLTSFSFLEKRNYEALQGITNSGLTHLTL</sequence>
<accession>J9H3R5</accession>
<organism evidence="1">
    <name type="scientific">gut metagenome</name>
    <dbReference type="NCBI Taxonomy" id="749906"/>
    <lineage>
        <taxon>unclassified sequences</taxon>
        <taxon>metagenomes</taxon>
        <taxon>organismal metagenomes</taxon>
    </lineage>
</organism>
<gene>
    <name evidence="1" type="ORF">EVA_00856</name>
</gene>
<dbReference type="AlphaFoldDB" id="J9H3R5"/>
<evidence type="ECO:0000313" key="1">
    <source>
        <dbReference type="EMBL" id="EJX10618.1"/>
    </source>
</evidence>
<reference evidence="1" key="1">
    <citation type="journal article" date="2012" name="PLoS ONE">
        <title>Gene sets for utilization of primary and secondary nutrition supplies in the distal gut of endangered iberian lynx.</title>
        <authorList>
            <person name="Alcaide M."/>
            <person name="Messina E."/>
            <person name="Richter M."/>
            <person name="Bargiela R."/>
            <person name="Peplies J."/>
            <person name="Huws S.A."/>
            <person name="Newbold C.J."/>
            <person name="Golyshin P.N."/>
            <person name="Simon M.A."/>
            <person name="Lopez G."/>
            <person name="Yakimov M.M."/>
            <person name="Ferrer M."/>
        </authorList>
    </citation>
    <scope>NUCLEOTIDE SEQUENCE</scope>
</reference>